<dbReference type="CDD" id="cd02603">
    <property type="entry name" value="HAD_sEH-N_like"/>
    <property type="match status" value="1"/>
</dbReference>
<dbReference type="PANTHER" id="PTHR43611:SF3">
    <property type="entry name" value="FLAVIN MONONUCLEOTIDE HYDROLASE 1, CHLOROPLATIC"/>
    <property type="match status" value="1"/>
</dbReference>
<dbReference type="STRING" id="642227.HA49_02300"/>
<sequence>MLYIFDLGNVIVDIDFNRALGVWSHLSGVPLALLQNRFTFDEAFEQHERGEISDQQFAELICKTLEVNLSYDQFAAGWQAIFVGVRDDTLARMNALRAAGHRVVILSNTNNLHCEFWPQQYPEVSAAADAIYLSQQLKMRKPEPGIYQTVLEKEGVTANEVVFFDDNEANIDAARQAGIHSVLVTGRETIGQWFASSAVHS</sequence>
<gene>
    <name evidence="2" type="ORF">HA49_02300</name>
</gene>
<name>A0A095VXE8_9GAMM</name>
<dbReference type="InterPro" id="IPR006439">
    <property type="entry name" value="HAD-SF_hydro_IA"/>
</dbReference>
<dbReference type="Gene3D" id="3.40.50.1000">
    <property type="entry name" value="HAD superfamily/HAD-like"/>
    <property type="match status" value="1"/>
</dbReference>
<dbReference type="InterPro" id="IPR023198">
    <property type="entry name" value="PGP-like_dom2"/>
</dbReference>
<dbReference type="SUPFAM" id="SSF56784">
    <property type="entry name" value="HAD-like"/>
    <property type="match status" value="1"/>
</dbReference>
<dbReference type="EMBL" id="JPKR02000005">
    <property type="protein sequence ID" value="KGD79435.1"/>
    <property type="molecule type" value="Genomic_DNA"/>
</dbReference>
<comment type="caution">
    <text evidence="2">The sequence shown here is derived from an EMBL/GenBank/DDBJ whole genome shotgun (WGS) entry which is preliminary data.</text>
</comment>
<dbReference type="PRINTS" id="PR00413">
    <property type="entry name" value="HADHALOGNASE"/>
</dbReference>
<dbReference type="eggNOG" id="COG1011">
    <property type="taxonomic scope" value="Bacteria"/>
</dbReference>
<evidence type="ECO:0000313" key="3">
    <source>
        <dbReference type="Proteomes" id="UP000029577"/>
    </source>
</evidence>
<dbReference type="Proteomes" id="UP000029577">
    <property type="component" value="Unassembled WGS sequence"/>
</dbReference>
<reference evidence="2" key="1">
    <citation type="submission" date="2014-12" db="EMBL/GenBank/DDBJ databases">
        <title>The draft genome of the Tatumella morbirosei type strain, LMG23360T isolated from pineapple rot.</title>
        <authorList>
            <person name="Smits T.H."/>
            <person name="Palmer M."/>
            <person name="Venter S.N."/>
            <person name="Duffy B."/>
            <person name="Steenkamp E.T."/>
            <person name="Chan W.Y."/>
            <person name="Coutinho T.A."/>
            <person name="Coetzee M.P."/>
            <person name="De Maayer P."/>
        </authorList>
    </citation>
    <scope>NUCLEOTIDE SEQUENCE [LARGE SCALE GENOMIC DNA]</scope>
    <source>
        <strain evidence="2">LMG 23360</strain>
    </source>
</reference>
<dbReference type="GO" id="GO:0046872">
    <property type="term" value="F:metal ion binding"/>
    <property type="evidence" value="ECO:0007669"/>
    <property type="project" value="UniProtKB-KW"/>
</dbReference>
<keyword evidence="1" id="KW-0479">Metal-binding</keyword>
<dbReference type="SFLD" id="SFLDG01129">
    <property type="entry name" value="C1.5:_HAD__Beta-PGM__Phosphata"/>
    <property type="match status" value="1"/>
</dbReference>
<accession>A0A095VXE8</accession>
<dbReference type="NCBIfam" id="NF006991">
    <property type="entry name" value="PRK09456.1"/>
    <property type="match status" value="1"/>
</dbReference>
<organism evidence="2 3">
    <name type="scientific">Tatumella morbirosei</name>
    <dbReference type="NCBI Taxonomy" id="642227"/>
    <lineage>
        <taxon>Bacteria</taxon>
        <taxon>Pseudomonadati</taxon>
        <taxon>Pseudomonadota</taxon>
        <taxon>Gammaproteobacteria</taxon>
        <taxon>Enterobacterales</taxon>
        <taxon>Erwiniaceae</taxon>
        <taxon>Tatumella</taxon>
    </lineage>
</organism>
<evidence type="ECO:0000313" key="2">
    <source>
        <dbReference type="EMBL" id="KGD79435.1"/>
    </source>
</evidence>
<dbReference type="InterPro" id="IPR036412">
    <property type="entry name" value="HAD-like_sf"/>
</dbReference>
<dbReference type="PANTHER" id="PTHR43611">
    <property type="entry name" value="ALPHA-D-GLUCOSE 1-PHOSPHATE PHOSPHATASE"/>
    <property type="match status" value="1"/>
</dbReference>
<dbReference type="NCBIfam" id="TIGR01509">
    <property type="entry name" value="HAD-SF-IA-v3"/>
    <property type="match status" value="1"/>
</dbReference>
<keyword evidence="3" id="KW-1185">Reference proteome</keyword>
<dbReference type="RefSeq" id="WP_038016331.1">
    <property type="nucleotide sequence ID" value="NZ_JPKR02000005.1"/>
</dbReference>
<proteinExistence type="predicted"/>
<dbReference type="OrthoDB" id="9797415at2"/>
<dbReference type="Gene3D" id="1.10.150.240">
    <property type="entry name" value="Putative phosphatase, domain 2"/>
    <property type="match status" value="1"/>
</dbReference>
<dbReference type="SFLD" id="SFLDS00003">
    <property type="entry name" value="Haloacid_Dehalogenase"/>
    <property type="match status" value="1"/>
</dbReference>
<dbReference type="AlphaFoldDB" id="A0A095VXE8"/>
<dbReference type="Pfam" id="PF00702">
    <property type="entry name" value="Hydrolase"/>
    <property type="match status" value="1"/>
</dbReference>
<evidence type="ECO:0000256" key="1">
    <source>
        <dbReference type="ARBA" id="ARBA00022723"/>
    </source>
</evidence>
<dbReference type="InterPro" id="IPR023214">
    <property type="entry name" value="HAD_sf"/>
</dbReference>
<protein>
    <submittedName>
        <fullName evidence="2">Alpha-D-glucose-1-phosphatase</fullName>
    </submittedName>
</protein>